<dbReference type="Gene3D" id="6.10.140.1340">
    <property type="match status" value="1"/>
</dbReference>
<dbReference type="InterPro" id="IPR036873">
    <property type="entry name" value="Rhodanese-like_dom_sf"/>
</dbReference>
<dbReference type="InterPro" id="IPR050229">
    <property type="entry name" value="GlpE_sulfurtransferase"/>
</dbReference>
<evidence type="ECO:0000259" key="1">
    <source>
        <dbReference type="PROSITE" id="PS50206"/>
    </source>
</evidence>
<dbReference type="SUPFAM" id="SSF52821">
    <property type="entry name" value="Rhodanese/Cell cycle control phosphatase"/>
    <property type="match status" value="1"/>
</dbReference>
<dbReference type="InterPro" id="IPR021309">
    <property type="entry name" value="YgaP-like_TM"/>
</dbReference>
<dbReference type="InterPro" id="IPR001763">
    <property type="entry name" value="Rhodanese-like_dom"/>
</dbReference>
<reference evidence="2 3" key="1">
    <citation type="submission" date="2019-01" db="EMBL/GenBank/DDBJ databases">
        <title>Genome sequences of Streptomyces and Rhizobium isolates collected from root and soil.</title>
        <authorList>
            <person name="Chhettri S."/>
            <person name="Sevigny J.L."/>
            <person name="Sen A."/>
            <person name="Ennis N."/>
            <person name="Tisa L."/>
        </authorList>
    </citation>
    <scope>NUCLEOTIDE SEQUENCE [LARGE SCALE GENOMIC DNA]</scope>
    <source>
        <strain evidence="2 3">San01</strain>
    </source>
</reference>
<sequence length="188" mass="19367">MTTTLAPAELHARPADDTLVIDVRAPGEYAAGHIPGALNIPSEHLDTLLPELRAAAERRRIVVVCAAGQRSAAACARLAEAGIDAVGLTGGTQGWTADGLPVNTAQTHGRTVWAMDRQVRFTAGSLVLLGLALGRRAPRGRLLAAGVASGLVYSGLSNTCGMAAVLGKLPFNRPAPHTLDTARAALRG</sequence>
<dbReference type="Pfam" id="PF00581">
    <property type="entry name" value="Rhodanese"/>
    <property type="match status" value="1"/>
</dbReference>
<keyword evidence="3" id="KW-1185">Reference proteome</keyword>
<dbReference type="OrthoDB" id="9800872at2"/>
<dbReference type="CDD" id="cd00158">
    <property type="entry name" value="RHOD"/>
    <property type="match status" value="1"/>
</dbReference>
<dbReference type="SMART" id="SM00450">
    <property type="entry name" value="RHOD"/>
    <property type="match status" value="1"/>
</dbReference>
<dbReference type="PROSITE" id="PS00380">
    <property type="entry name" value="RHODANESE_1"/>
    <property type="match status" value="1"/>
</dbReference>
<dbReference type="PANTHER" id="PTHR43031:SF1">
    <property type="entry name" value="PYRIDINE NUCLEOTIDE-DISULPHIDE OXIDOREDUCTASE"/>
    <property type="match status" value="1"/>
</dbReference>
<feature type="domain" description="Rhodanese" evidence="1">
    <location>
        <begin position="14"/>
        <end position="104"/>
    </location>
</feature>
<accession>A0A3S2YYB6</accession>
<protein>
    <submittedName>
        <fullName evidence="2">DUF2892 domain-containing protein</fullName>
    </submittedName>
</protein>
<name>A0A3S2YYB6_9ACTN</name>
<dbReference type="Gene3D" id="3.40.250.10">
    <property type="entry name" value="Rhodanese-like domain"/>
    <property type="match status" value="1"/>
</dbReference>
<dbReference type="GO" id="GO:0004792">
    <property type="term" value="F:thiosulfate-cyanide sulfurtransferase activity"/>
    <property type="evidence" value="ECO:0007669"/>
    <property type="project" value="InterPro"/>
</dbReference>
<proteinExistence type="predicted"/>
<dbReference type="RefSeq" id="WP_127830135.1">
    <property type="nucleotide sequence ID" value="NZ_RZYA01000011.1"/>
</dbReference>
<gene>
    <name evidence="2" type="ORF">EOT10_22735</name>
</gene>
<dbReference type="InterPro" id="IPR001307">
    <property type="entry name" value="Thiosulphate_STrfase_CS"/>
</dbReference>
<evidence type="ECO:0000313" key="2">
    <source>
        <dbReference type="EMBL" id="RVU22265.1"/>
    </source>
</evidence>
<dbReference type="Pfam" id="PF11127">
    <property type="entry name" value="YgaP-like_TM"/>
    <property type="match status" value="1"/>
</dbReference>
<dbReference type="AlphaFoldDB" id="A0A3S2YYB6"/>
<organism evidence="2 3">
    <name type="scientific">Streptomyces antnestii</name>
    <dbReference type="NCBI Taxonomy" id="2494256"/>
    <lineage>
        <taxon>Bacteria</taxon>
        <taxon>Bacillati</taxon>
        <taxon>Actinomycetota</taxon>
        <taxon>Actinomycetes</taxon>
        <taxon>Kitasatosporales</taxon>
        <taxon>Streptomycetaceae</taxon>
        <taxon>Streptomyces</taxon>
    </lineage>
</organism>
<dbReference type="EMBL" id="RZYA01000011">
    <property type="protein sequence ID" value="RVU22265.1"/>
    <property type="molecule type" value="Genomic_DNA"/>
</dbReference>
<evidence type="ECO:0000313" key="3">
    <source>
        <dbReference type="Proteomes" id="UP000283128"/>
    </source>
</evidence>
<comment type="caution">
    <text evidence="2">The sequence shown here is derived from an EMBL/GenBank/DDBJ whole genome shotgun (WGS) entry which is preliminary data.</text>
</comment>
<dbReference type="PROSITE" id="PS50206">
    <property type="entry name" value="RHODANESE_3"/>
    <property type="match status" value="1"/>
</dbReference>
<dbReference type="Proteomes" id="UP000283128">
    <property type="component" value="Unassembled WGS sequence"/>
</dbReference>
<dbReference type="PANTHER" id="PTHR43031">
    <property type="entry name" value="FAD-DEPENDENT OXIDOREDUCTASE"/>
    <property type="match status" value="1"/>
</dbReference>